<gene>
    <name evidence="2" type="ordered locus">DGo_CA0173</name>
</gene>
<name>H8GTF0_DEIGI</name>
<organism evidence="2 3">
    <name type="scientific">Deinococcus gobiensis (strain DSM 21396 / JCM 16679 / CGMCC 1.7299 / I-0)</name>
    <dbReference type="NCBI Taxonomy" id="745776"/>
    <lineage>
        <taxon>Bacteria</taxon>
        <taxon>Thermotogati</taxon>
        <taxon>Deinococcota</taxon>
        <taxon>Deinococci</taxon>
        <taxon>Deinococcales</taxon>
        <taxon>Deinococcaceae</taxon>
        <taxon>Deinococcus</taxon>
    </lineage>
</organism>
<proteinExistence type="predicted"/>
<evidence type="ECO:0000313" key="2">
    <source>
        <dbReference type="EMBL" id="AFD24100.1"/>
    </source>
</evidence>
<keyword evidence="3" id="KW-1185">Reference proteome</keyword>
<reference evidence="2 3" key="1">
    <citation type="journal article" date="2012" name="PLoS ONE">
        <title>Genome sequence and transcriptome analysis of the radioresistant bacterium Deinococcus gobiensis: insights into the extreme environmental adaptations.</title>
        <authorList>
            <person name="Yuan M."/>
            <person name="Chen M."/>
            <person name="Zhang W."/>
            <person name="Lu W."/>
            <person name="Wang J."/>
            <person name="Yang M."/>
            <person name="Zhao P."/>
            <person name="Tang R."/>
            <person name="Li X."/>
            <person name="Hao Y."/>
            <person name="Zhou Z."/>
            <person name="Zhan Y."/>
            <person name="Yu H."/>
            <person name="Teng C."/>
            <person name="Yan Y."/>
            <person name="Ping S."/>
            <person name="Wang Y."/>
            <person name="Lin M."/>
        </authorList>
    </citation>
    <scope>NUCLEOTIDE SEQUENCE [LARGE SCALE GENOMIC DNA]</scope>
    <source>
        <strain evidence="2 3">I-0</strain>
    </source>
</reference>
<feature type="region of interest" description="Disordered" evidence="1">
    <location>
        <begin position="1"/>
        <end position="32"/>
    </location>
</feature>
<dbReference type="KEGG" id="dgo:DGo_CA0173"/>
<accession>H8GTF0</accession>
<evidence type="ECO:0000256" key="1">
    <source>
        <dbReference type="SAM" id="MobiDB-lite"/>
    </source>
</evidence>
<dbReference type="AlphaFoldDB" id="H8GTF0"/>
<dbReference type="EMBL" id="CP002191">
    <property type="protein sequence ID" value="AFD24100.1"/>
    <property type="molecule type" value="Genomic_DNA"/>
</dbReference>
<dbReference type="OrthoDB" id="71563at2"/>
<protein>
    <submittedName>
        <fullName evidence="2">Uncharacterized protein</fullName>
    </submittedName>
</protein>
<dbReference type="HOGENOM" id="CLU_2116990_0_0_0"/>
<dbReference type="RefSeq" id="WP_014683583.1">
    <property type="nucleotide sequence ID" value="NC_017790.1"/>
</dbReference>
<dbReference type="PATRIC" id="fig|745776.4.peg.179"/>
<sequence>MTQHRPAAPTPVRPPRTVQPAPRALRPAPPAALPLPVPAAQPVILIAEVVLPGRDLTAPALPGWTLRLWPVARLGDATLEARPDTPQASAQDLRAALAELGIGVLGPLRPRGRT</sequence>
<dbReference type="Proteomes" id="UP000007575">
    <property type="component" value="Chromosome"/>
</dbReference>
<feature type="compositionally biased region" description="Low complexity" evidence="1">
    <location>
        <begin position="15"/>
        <end position="26"/>
    </location>
</feature>
<evidence type="ECO:0000313" key="3">
    <source>
        <dbReference type="Proteomes" id="UP000007575"/>
    </source>
</evidence>